<protein>
    <submittedName>
        <fullName evidence="10">Chloroperoxidase</fullName>
    </submittedName>
</protein>
<comment type="caution">
    <text evidence="10">The sequence shown here is derived from an EMBL/GenBank/DDBJ whole genome shotgun (WGS) entry which is preliminary data.</text>
</comment>
<gene>
    <name evidence="10" type="primary">HTP-1</name>
    <name evidence="10" type="ORF">BDZ94DRAFT_1154521</name>
</gene>
<evidence type="ECO:0000313" key="11">
    <source>
        <dbReference type="Proteomes" id="UP000807353"/>
    </source>
</evidence>
<dbReference type="PANTHER" id="PTHR33577">
    <property type="entry name" value="STERIGMATOCYSTIN BIOSYNTHESIS PEROXIDASE STCC-RELATED"/>
    <property type="match status" value="1"/>
</dbReference>
<dbReference type="Gene3D" id="1.10.489.10">
    <property type="entry name" value="Chloroperoxidase-like"/>
    <property type="match status" value="1"/>
</dbReference>
<comment type="cofactor">
    <cofactor evidence="1">
        <name>heme b</name>
        <dbReference type="ChEBI" id="CHEBI:60344"/>
    </cofactor>
</comment>
<evidence type="ECO:0000313" key="10">
    <source>
        <dbReference type="EMBL" id="KAF9468363.1"/>
    </source>
</evidence>
<feature type="domain" description="Heme haloperoxidase family profile" evidence="9">
    <location>
        <begin position="6"/>
        <end position="210"/>
    </location>
</feature>
<dbReference type="PROSITE" id="PS51405">
    <property type="entry name" value="HEME_HALOPEROXIDASE"/>
    <property type="match status" value="1"/>
</dbReference>
<keyword evidence="3" id="KW-0349">Heme</keyword>
<dbReference type="EMBL" id="MU150233">
    <property type="protein sequence ID" value="KAF9468363.1"/>
    <property type="molecule type" value="Genomic_DNA"/>
</dbReference>
<feature type="transmembrane region" description="Helical" evidence="8">
    <location>
        <begin position="53"/>
        <end position="73"/>
    </location>
</feature>
<dbReference type="GO" id="GO:0004601">
    <property type="term" value="F:peroxidase activity"/>
    <property type="evidence" value="ECO:0007669"/>
    <property type="project" value="UniProtKB-KW"/>
</dbReference>
<evidence type="ECO:0000256" key="2">
    <source>
        <dbReference type="ARBA" id="ARBA00022559"/>
    </source>
</evidence>
<evidence type="ECO:0000256" key="1">
    <source>
        <dbReference type="ARBA" id="ARBA00001970"/>
    </source>
</evidence>
<evidence type="ECO:0000256" key="7">
    <source>
        <dbReference type="ARBA" id="ARBA00025795"/>
    </source>
</evidence>
<dbReference type="PANTHER" id="PTHR33577:SF9">
    <property type="entry name" value="PEROXIDASE STCC"/>
    <property type="match status" value="1"/>
</dbReference>
<dbReference type="Proteomes" id="UP000807353">
    <property type="component" value="Unassembled WGS sequence"/>
</dbReference>
<evidence type="ECO:0000256" key="4">
    <source>
        <dbReference type="ARBA" id="ARBA00022723"/>
    </source>
</evidence>
<keyword evidence="8" id="KW-0812">Transmembrane</keyword>
<proteinExistence type="inferred from homology"/>
<keyword evidence="8" id="KW-1133">Transmembrane helix</keyword>
<dbReference type="SUPFAM" id="SSF47571">
    <property type="entry name" value="Cloroperoxidase"/>
    <property type="match status" value="1"/>
</dbReference>
<evidence type="ECO:0000256" key="3">
    <source>
        <dbReference type="ARBA" id="ARBA00022617"/>
    </source>
</evidence>
<dbReference type="OrthoDB" id="407298at2759"/>
<dbReference type="AlphaFoldDB" id="A0A9P5YE85"/>
<keyword evidence="2" id="KW-0575">Peroxidase</keyword>
<comment type="similarity">
    <text evidence="7">Belongs to the chloroperoxidase family.</text>
</comment>
<dbReference type="GO" id="GO:0046872">
    <property type="term" value="F:metal ion binding"/>
    <property type="evidence" value="ECO:0007669"/>
    <property type="project" value="UniProtKB-KW"/>
</dbReference>
<keyword evidence="8" id="KW-0472">Membrane</keyword>
<dbReference type="InterPro" id="IPR000028">
    <property type="entry name" value="Chloroperoxidase"/>
</dbReference>
<keyword evidence="5" id="KW-0560">Oxidoreductase</keyword>
<dbReference type="Pfam" id="PF01328">
    <property type="entry name" value="Peroxidase_2"/>
    <property type="match status" value="1"/>
</dbReference>
<organism evidence="10 11">
    <name type="scientific">Collybia nuda</name>
    <dbReference type="NCBI Taxonomy" id="64659"/>
    <lineage>
        <taxon>Eukaryota</taxon>
        <taxon>Fungi</taxon>
        <taxon>Dikarya</taxon>
        <taxon>Basidiomycota</taxon>
        <taxon>Agaricomycotina</taxon>
        <taxon>Agaricomycetes</taxon>
        <taxon>Agaricomycetidae</taxon>
        <taxon>Agaricales</taxon>
        <taxon>Tricholomatineae</taxon>
        <taxon>Clitocybaceae</taxon>
        <taxon>Collybia</taxon>
    </lineage>
</organism>
<evidence type="ECO:0000256" key="5">
    <source>
        <dbReference type="ARBA" id="ARBA00023002"/>
    </source>
</evidence>
<sequence>MFTESCSHEFIPSNKSQSRAPCPALNALANHGYISRDGKDLTIPELVGALQRVYNISFTLAFLLSFVAVLYCGHGLRVDLGDLCKHNKIEHNASLAHDDCPEGKEFASNAPSRKLLQSLVGYATCGHGLGLNDFARARVDRESRLKTPLDEIHSQIATGESALTWLVMKDQRGEVPINLVKEWYGEERIPHGWVPPAKPIGLFSAHGVASMIAKEMK</sequence>
<reference evidence="10" key="1">
    <citation type="submission" date="2020-11" db="EMBL/GenBank/DDBJ databases">
        <authorList>
            <consortium name="DOE Joint Genome Institute"/>
            <person name="Ahrendt S."/>
            <person name="Riley R."/>
            <person name="Andreopoulos W."/>
            <person name="Labutti K."/>
            <person name="Pangilinan J."/>
            <person name="Ruiz-Duenas F.J."/>
            <person name="Barrasa J.M."/>
            <person name="Sanchez-Garcia M."/>
            <person name="Camarero S."/>
            <person name="Miyauchi S."/>
            <person name="Serrano A."/>
            <person name="Linde D."/>
            <person name="Babiker R."/>
            <person name="Drula E."/>
            <person name="Ayuso-Fernandez I."/>
            <person name="Pacheco R."/>
            <person name="Padilla G."/>
            <person name="Ferreira P."/>
            <person name="Barriuso J."/>
            <person name="Kellner H."/>
            <person name="Castanera R."/>
            <person name="Alfaro M."/>
            <person name="Ramirez L."/>
            <person name="Pisabarro A.G."/>
            <person name="Kuo A."/>
            <person name="Tritt A."/>
            <person name="Lipzen A."/>
            <person name="He G."/>
            <person name="Yan M."/>
            <person name="Ng V."/>
            <person name="Cullen D."/>
            <person name="Martin F."/>
            <person name="Rosso M.-N."/>
            <person name="Henrissat B."/>
            <person name="Hibbett D."/>
            <person name="Martinez A.T."/>
            <person name="Grigoriev I.V."/>
        </authorList>
    </citation>
    <scope>NUCLEOTIDE SEQUENCE</scope>
    <source>
        <strain evidence="10">CBS 247.69</strain>
    </source>
</reference>
<keyword evidence="4" id="KW-0479">Metal-binding</keyword>
<evidence type="ECO:0000259" key="9">
    <source>
        <dbReference type="PROSITE" id="PS51405"/>
    </source>
</evidence>
<keyword evidence="6" id="KW-0408">Iron</keyword>
<evidence type="ECO:0000256" key="6">
    <source>
        <dbReference type="ARBA" id="ARBA00023004"/>
    </source>
</evidence>
<name>A0A9P5YE85_9AGAR</name>
<accession>A0A9P5YE85</accession>
<dbReference type="InterPro" id="IPR036851">
    <property type="entry name" value="Chloroperoxidase-like_sf"/>
</dbReference>
<keyword evidence="11" id="KW-1185">Reference proteome</keyword>
<evidence type="ECO:0000256" key="8">
    <source>
        <dbReference type="SAM" id="Phobius"/>
    </source>
</evidence>